<dbReference type="Proteomes" id="UP000643610">
    <property type="component" value="Unassembled WGS sequence"/>
</dbReference>
<dbReference type="EMBL" id="JACOFU010000002">
    <property type="protein sequence ID" value="MBC3830898.1"/>
    <property type="molecule type" value="Genomic_DNA"/>
</dbReference>
<organism evidence="2 3">
    <name type="scientific">Undibacterium amnicola</name>
    <dbReference type="NCBI Taxonomy" id="1834038"/>
    <lineage>
        <taxon>Bacteria</taxon>
        <taxon>Pseudomonadati</taxon>
        <taxon>Pseudomonadota</taxon>
        <taxon>Betaproteobacteria</taxon>
        <taxon>Burkholderiales</taxon>
        <taxon>Oxalobacteraceae</taxon>
        <taxon>Undibacterium</taxon>
    </lineage>
</organism>
<sequence length="230" mass="25334">MQKFKISWKVVIAEIVVVMFVILLVAIKSYKIVNDETRLRLTGELNLTSIAQVQAVLDTSQITVNTLQFEDSPGAGAAATIILDKLEVLIHRHQLRTEALGYCASACAAAFLLGNGRSLLPSGDGKPTYLMLHAVRNQRTREVNYGKTEAINKKISQKSGAKFPLKLLNRIFDDVRGNGDGEIFIFREAQRTPQGKHHVFVCDGQPHVLISECEAIPNVTPQSLGIQVSK</sequence>
<dbReference type="RefSeq" id="WP_186889943.1">
    <property type="nucleotide sequence ID" value="NZ_JACOFU010000002.1"/>
</dbReference>
<keyword evidence="1" id="KW-1133">Transmembrane helix</keyword>
<keyword evidence="1" id="KW-0812">Transmembrane</keyword>
<evidence type="ECO:0000313" key="2">
    <source>
        <dbReference type="EMBL" id="MBC3830898.1"/>
    </source>
</evidence>
<comment type="caution">
    <text evidence="2">The sequence shown here is derived from an EMBL/GenBank/DDBJ whole genome shotgun (WGS) entry which is preliminary data.</text>
</comment>
<protein>
    <recommendedName>
        <fullName evidence="4">ATP-dependent Clp protease proteolytic subunit</fullName>
    </recommendedName>
</protein>
<feature type="transmembrane region" description="Helical" evidence="1">
    <location>
        <begin position="6"/>
        <end position="27"/>
    </location>
</feature>
<accession>A0ABR6XNN2</accession>
<evidence type="ECO:0000256" key="1">
    <source>
        <dbReference type="SAM" id="Phobius"/>
    </source>
</evidence>
<evidence type="ECO:0008006" key="4">
    <source>
        <dbReference type="Google" id="ProtNLM"/>
    </source>
</evidence>
<name>A0ABR6XNN2_9BURK</name>
<evidence type="ECO:0000313" key="3">
    <source>
        <dbReference type="Proteomes" id="UP000643610"/>
    </source>
</evidence>
<keyword evidence="3" id="KW-1185">Reference proteome</keyword>
<gene>
    <name evidence="2" type="ORF">H8K33_05215</name>
</gene>
<proteinExistence type="predicted"/>
<keyword evidence="1" id="KW-0472">Membrane</keyword>
<reference evidence="2 3" key="1">
    <citation type="submission" date="2020-08" db="EMBL/GenBank/DDBJ databases">
        <title>Novel species isolated from subtropical streams in China.</title>
        <authorList>
            <person name="Lu H."/>
        </authorList>
    </citation>
    <scope>NUCLEOTIDE SEQUENCE [LARGE SCALE GENOMIC DNA]</scope>
    <source>
        <strain evidence="2 3">KCTC 52442</strain>
    </source>
</reference>